<protein>
    <recommendedName>
        <fullName evidence="3">Large ribosomal subunit protein uL30-like ferredoxin-like fold domain-containing protein</fullName>
    </recommendedName>
</protein>
<reference evidence="4 5" key="1">
    <citation type="journal article" date="2018" name="Front. Microbiol.">
        <title>Prospects for Fungal Bioremediation of Acidic Radioactive Waste Sites: Characterization and Genome Sequence of Rhodotorula taiwanensis MD1149.</title>
        <authorList>
            <person name="Tkavc R."/>
            <person name="Matrosova V.Y."/>
            <person name="Grichenko O.E."/>
            <person name="Gostincar C."/>
            <person name="Volpe R.P."/>
            <person name="Klimenkova P."/>
            <person name="Gaidamakova E.K."/>
            <person name="Zhou C.E."/>
            <person name="Stewart B.J."/>
            <person name="Lyman M.G."/>
            <person name="Malfatti S.A."/>
            <person name="Rubinfeld B."/>
            <person name="Courtot M."/>
            <person name="Singh J."/>
            <person name="Dalgard C.L."/>
            <person name="Hamilton T."/>
            <person name="Frey K.G."/>
            <person name="Gunde-Cimerman N."/>
            <person name="Dugan L."/>
            <person name="Daly M.J."/>
        </authorList>
    </citation>
    <scope>NUCLEOTIDE SEQUENCE [LARGE SCALE GENOMIC DNA]</scope>
    <source>
        <strain evidence="4 5">MD1149</strain>
    </source>
</reference>
<dbReference type="Pfam" id="PF00327">
    <property type="entry name" value="Ribosomal_L30"/>
    <property type="match status" value="1"/>
</dbReference>
<feature type="compositionally biased region" description="Polar residues" evidence="2">
    <location>
        <begin position="46"/>
        <end position="59"/>
    </location>
</feature>
<dbReference type="EMBL" id="PJQD01000055">
    <property type="protein sequence ID" value="POY72230.1"/>
    <property type="molecule type" value="Genomic_DNA"/>
</dbReference>
<dbReference type="Gene3D" id="3.30.1390.20">
    <property type="entry name" value="Ribosomal protein L30, ferredoxin-like fold domain"/>
    <property type="match status" value="1"/>
</dbReference>
<keyword evidence="5" id="KW-1185">Reference proteome</keyword>
<dbReference type="STRING" id="741276.A0A2S5B616"/>
<dbReference type="Proteomes" id="UP000237144">
    <property type="component" value="Unassembled WGS sequence"/>
</dbReference>
<dbReference type="SUPFAM" id="SSF55129">
    <property type="entry name" value="Ribosomal protein L30p/L7e"/>
    <property type="match status" value="1"/>
</dbReference>
<gene>
    <name evidence="4" type="ORF">BMF94_4736</name>
</gene>
<evidence type="ECO:0000256" key="1">
    <source>
        <dbReference type="ARBA" id="ARBA00007594"/>
    </source>
</evidence>
<dbReference type="AlphaFoldDB" id="A0A2S5B616"/>
<feature type="compositionally biased region" description="Low complexity" evidence="2">
    <location>
        <begin position="14"/>
        <end position="23"/>
    </location>
</feature>
<feature type="domain" description="Large ribosomal subunit protein uL30-like ferredoxin-like fold" evidence="3">
    <location>
        <begin position="69"/>
        <end position="119"/>
    </location>
</feature>
<name>A0A2S5B616_9BASI</name>
<sequence length="184" mass="19701">MYRQLANRAVQPVASTSRLSSSPRPAPNPSRSPSLASLARAPTPRYASTRSTQATSTGGQEVPSEPSHYLVTLLRSPLHLSDKVKATVAALGLSKRLSSVIVPISSVNQGYLVKCKELVGVRAVTAAEVQQWASHDWRHRPGQGKRGSGIRIVEPAGPNSVIRVGSERARGDERGFRVVAQPPL</sequence>
<dbReference type="InterPro" id="IPR016082">
    <property type="entry name" value="Ribosomal_uL30_ferredoxin-like"/>
</dbReference>
<organism evidence="4 5">
    <name type="scientific">Rhodotorula taiwanensis</name>
    <dbReference type="NCBI Taxonomy" id="741276"/>
    <lineage>
        <taxon>Eukaryota</taxon>
        <taxon>Fungi</taxon>
        <taxon>Dikarya</taxon>
        <taxon>Basidiomycota</taxon>
        <taxon>Pucciniomycotina</taxon>
        <taxon>Microbotryomycetes</taxon>
        <taxon>Sporidiobolales</taxon>
        <taxon>Sporidiobolaceae</taxon>
        <taxon>Rhodotorula</taxon>
    </lineage>
</organism>
<accession>A0A2S5B616</accession>
<comment type="caution">
    <text evidence="4">The sequence shown here is derived from an EMBL/GenBank/DDBJ whole genome shotgun (WGS) entry which is preliminary data.</text>
</comment>
<evidence type="ECO:0000313" key="5">
    <source>
        <dbReference type="Proteomes" id="UP000237144"/>
    </source>
</evidence>
<evidence type="ECO:0000259" key="3">
    <source>
        <dbReference type="Pfam" id="PF00327"/>
    </source>
</evidence>
<evidence type="ECO:0000313" key="4">
    <source>
        <dbReference type="EMBL" id="POY72230.1"/>
    </source>
</evidence>
<comment type="similarity">
    <text evidence="1">Belongs to the universal ribosomal protein uL30 family.</text>
</comment>
<dbReference type="InterPro" id="IPR036919">
    <property type="entry name" value="Ribo_uL30_ferredoxin-like_sf"/>
</dbReference>
<feature type="region of interest" description="Disordered" evidence="2">
    <location>
        <begin position="1"/>
        <end position="65"/>
    </location>
</feature>
<dbReference type="OrthoDB" id="509901at2759"/>
<evidence type="ECO:0000256" key="2">
    <source>
        <dbReference type="SAM" id="MobiDB-lite"/>
    </source>
</evidence>
<feature type="compositionally biased region" description="Low complexity" evidence="2">
    <location>
        <begin position="31"/>
        <end position="44"/>
    </location>
</feature>
<proteinExistence type="inferred from homology"/>